<name>A0A9X0CN78_9CNID</name>
<keyword evidence="2" id="KW-0106">Calcium</keyword>
<dbReference type="Proteomes" id="UP001163046">
    <property type="component" value="Unassembled WGS sequence"/>
</dbReference>
<keyword evidence="5" id="KW-1185">Reference proteome</keyword>
<dbReference type="GO" id="GO:0016460">
    <property type="term" value="C:myosin II complex"/>
    <property type="evidence" value="ECO:0007669"/>
    <property type="project" value="TreeGrafter"/>
</dbReference>
<evidence type="ECO:0000256" key="2">
    <source>
        <dbReference type="ARBA" id="ARBA00022837"/>
    </source>
</evidence>
<dbReference type="Gene3D" id="1.10.238.10">
    <property type="entry name" value="EF-hand"/>
    <property type="match status" value="2"/>
</dbReference>
<dbReference type="PROSITE" id="PS00018">
    <property type="entry name" value="EF_HAND_1"/>
    <property type="match status" value="2"/>
</dbReference>
<accession>A0A9X0CN78</accession>
<dbReference type="SMART" id="SM00054">
    <property type="entry name" value="EFh"/>
    <property type="match status" value="4"/>
</dbReference>
<dbReference type="AlphaFoldDB" id="A0A9X0CN78"/>
<dbReference type="OrthoDB" id="26525at2759"/>
<dbReference type="PANTHER" id="PTHR23048:SF59">
    <property type="entry name" value="EF-HAND SUPERFAMILY PROTEIN"/>
    <property type="match status" value="1"/>
</dbReference>
<comment type="caution">
    <text evidence="4">The sequence shown here is derived from an EMBL/GenBank/DDBJ whole genome shotgun (WGS) entry which is preliminary data.</text>
</comment>
<dbReference type="InterPro" id="IPR018247">
    <property type="entry name" value="EF_Hand_1_Ca_BS"/>
</dbReference>
<organism evidence="4 5">
    <name type="scientific">Desmophyllum pertusum</name>
    <dbReference type="NCBI Taxonomy" id="174260"/>
    <lineage>
        <taxon>Eukaryota</taxon>
        <taxon>Metazoa</taxon>
        <taxon>Cnidaria</taxon>
        <taxon>Anthozoa</taxon>
        <taxon>Hexacorallia</taxon>
        <taxon>Scleractinia</taxon>
        <taxon>Caryophylliina</taxon>
        <taxon>Caryophylliidae</taxon>
        <taxon>Desmophyllum</taxon>
    </lineage>
</organism>
<evidence type="ECO:0000256" key="1">
    <source>
        <dbReference type="ARBA" id="ARBA00022737"/>
    </source>
</evidence>
<dbReference type="InterPro" id="IPR050230">
    <property type="entry name" value="CALM/Myosin/TropC-like"/>
</dbReference>
<dbReference type="SUPFAM" id="SSF47473">
    <property type="entry name" value="EF-hand"/>
    <property type="match status" value="1"/>
</dbReference>
<dbReference type="CDD" id="cd00051">
    <property type="entry name" value="EFh"/>
    <property type="match status" value="1"/>
</dbReference>
<dbReference type="FunFam" id="1.10.238.10:FF:000003">
    <property type="entry name" value="Calmodulin A"/>
    <property type="match status" value="1"/>
</dbReference>
<evidence type="ECO:0000259" key="3">
    <source>
        <dbReference type="PROSITE" id="PS50222"/>
    </source>
</evidence>
<dbReference type="EMBL" id="MU827307">
    <property type="protein sequence ID" value="KAJ7362124.1"/>
    <property type="molecule type" value="Genomic_DNA"/>
</dbReference>
<dbReference type="InterPro" id="IPR002048">
    <property type="entry name" value="EF_hand_dom"/>
</dbReference>
<proteinExistence type="predicted"/>
<evidence type="ECO:0000313" key="5">
    <source>
        <dbReference type="Proteomes" id="UP001163046"/>
    </source>
</evidence>
<dbReference type="Pfam" id="PF13499">
    <property type="entry name" value="EF-hand_7"/>
    <property type="match status" value="2"/>
</dbReference>
<dbReference type="GO" id="GO:0005509">
    <property type="term" value="F:calcium ion binding"/>
    <property type="evidence" value="ECO:0007669"/>
    <property type="project" value="InterPro"/>
</dbReference>
<protein>
    <recommendedName>
        <fullName evidence="3">EF-hand domain-containing protein</fullName>
    </recommendedName>
</protein>
<feature type="domain" description="EF-hand" evidence="3">
    <location>
        <begin position="118"/>
        <end position="153"/>
    </location>
</feature>
<dbReference type="PROSITE" id="PS50222">
    <property type="entry name" value="EF_HAND_2"/>
    <property type="match status" value="3"/>
</dbReference>
<dbReference type="PANTHER" id="PTHR23048">
    <property type="entry name" value="MYOSIN LIGHT CHAIN 1, 3"/>
    <property type="match status" value="1"/>
</dbReference>
<reference evidence="4" key="1">
    <citation type="submission" date="2023-01" db="EMBL/GenBank/DDBJ databases">
        <title>Genome assembly of the deep-sea coral Lophelia pertusa.</title>
        <authorList>
            <person name="Herrera S."/>
            <person name="Cordes E."/>
        </authorList>
    </citation>
    <scope>NUCLEOTIDE SEQUENCE</scope>
    <source>
        <strain evidence="4">USNM1676648</strain>
        <tissue evidence="4">Polyp</tissue>
    </source>
</reference>
<sequence length="183" mass="20780">MAEALTQDMQSFKRAFAVFDREQTGEIDCGCFPTAVRSLGFNPTNSQVDEVLKAANKGEKDKINFDEFTDMLAKFEACCKEEAEESLREAFKKFDRDGNGFISPDELLYVVCNSGEKLSREEAEELISMFDKNSDGQLSWEEFVEFFKCDREAPEANMTIPQEANMTIPEEDIADITEEDART</sequence>
<keyword evidence="1" id="KW-0677">Repeat</keyword>
<feature type="domain" description="EF-hand" evidence="3">
    <location>
        <begin position="82"/>
        <end position="117"/>
    </location>
</feature>
<feature type="domain" description="EF-hand" evidence="3">
    <location>
        <begin position="7"/>
        <end position="42"/>
    </location>
</feature>
<dbReference type="InterPro" id="IPR011992">
    <property type="entry name" value="EF-hand-dom_pair"/>
</dbReference>
<gene>
    <name evidence="4" type="ORF">OS493_013215</name>
</gene>
<evidence type="ECO:0000313" key="4">
    <source>
        <dbReference type="EMBL" id="KAJ7362124.1"/>
    </source>
</evidence>